<feature type="signal peptide" evidence="1">
    <location>
        <begin position="1"/>
        <end position="23"/>
    </location>
</feature>
<feature type="domain" description="DUF5777" evidence="2">
    <location>
        <begin position="50"/>
        <end position="293"/>
    </location>
</feature>
<keyword evidence="4" id="KW-1185">Reference proteome</keyword>
<dbReference type="RefSeq" id="WP_136578870.1">
    <property type="nucleotide sequence ID" value="NZ_STFF01000005.1"/>
</dbReference>
<comment type="caution">
    <text evidence="3">The sequence shown here is derived from an EMBL/GenBank/DDBJ whole genome shotgun (WGS) entry which is preliminary data.</text>
</comment>
<evidence type="ECO:0000313" key="3">
    <source>
        <dbReference type="EMBL" id="THU37197.1"/>
    </source>
</evidence>
<evidence type="ECO:0000313" key="4">
    <source>
        <dbReference type="Proteomes" id="UP000306918"/>
    </source>
</evidence>
<protein>
    <recommendedName>
        <fullName evidence="2">DUF5777 domain-containing protein</fullName>
    </recommendedName>
</protein>
<dbReference type="EMBL" id="STFF01000005">
    <property type="protein sequence ID" value="THU37197.1"/>
    <property type="molecule type" value="Genomic_DNA"/>
</dbReference>
<evidence type="ECO:0000259" key="2">
    <source>
        <dbReference type="Pfam" id="PF19089"/>
    </source>
</evidence>
<dbReference type="Proteomes" id="UP000306918">
    <property type="component" value="Unassembled WGS sequence"/>
</dbReference>
<keyword evidence="1" id="KW-0732">Signal</keyword>
<organism evidence="3 4">
    <name type="scientific">Niastella caeni</name>
    <dbReference type="NCBI Taxonomy" id="2569763"/>
    <lineage>
        <taxon>Bacteria</taxon>
        <taxon>Pseudomonadati</taxon>
        <taxon>Bacteroidota</taxon>
        <taxon>Chitinophagia</taxon>
        <taxon>Chitinophagales</taxon>
        <taxon>Chitinophagaceae</taxon>
        <taxon>Niastella</taxon>
    </lineage>
</organism>
<dbReference type="OrthoDB" id="1117410at2"/>
<dbReference type="InterPro" id="IPR045916">
    <property type="entry name" value="DUF5777"/>
</dbReference>
<feature type="chain" id="PRO_5020974624" description="DUF5777 domain-containing protein" evidence="1">
    <location>
        <begin position="24"/>
        <end position="298"/>
    </location>
</feature>
<proteinExistence type="predicted"/>
<gene>
    <name evidence="3" type="ORF">FAM09_19805</name>
</gene>
<dbReference type="AlphaFoldDB" id="A0A4S8HPA3"/>
<reference evidence="3 4" key="1">
    <citation type="submission" date="2019-04" db="EMBL/GenBank/DDBJ databases">
        <title>Niastella caeni sp. nov., isolated from activated sludge.</title>
        <authorList>
            <person name="Sheng M."/>
        </authorList>
    </citation>
    <scope>NUCLEOTIDE SEQUENCE [LARGE SCALE GENOMIC DNA]</scope>
    <source>
        <strain evidence="3 4">HX-2-15</strain>
    </source>
</reference>
<dbReference type="Pfam" id="PF19089">
    <property type="entry name" value="DUF5777"/>
    <property type="match status" value="1"/>
</dbReference>
<accession>A0A4S8HPA3</accession>
<evidence type="ECO:0000256" key="1">
    <source>
        <dbReference type="SAM" id="SignalP"/>
    </source>
</evidence>
<sequence length="298" mass="32989">MNKITHILLLACFTLLAGNTLKAQDQDLLKMVDDSANTNTKKKSWSSGAFKSSRVINGQSMEMIGKGVLDVRILHRFGLLSNGAENFFGLDEASMRMGFDYGLTSNLTIGVGRSTLNKELDAFLKFRPVRQGTGGGSPVSIVWVSGITLHTMKWADTARKNLFSSRIAYYNQVIFGRKFSNAFSMQLSPIMVHRNLVTNADDENNTWALGIGARLKLTKRTAFVVDYHPILAGREPGTKDPLSVGFDIETGGHVFQLHFSNSTGMNEKAFLTGTTNDFWKGDIRFGFNLSRVFQVGKK</sequence>
<name>A0A4S8HPA3_9BACT</name>